<organism evidence="1 2">
    <name type="scientific">Temnothorax longispinosus</name>
    <dbReference type="NCBI Taxonomy" id="300112"/>
    <lineage>
        <taxon>Eukaryota</taxon>
        <taxon>Metazoa</taxon>
        <taxon>Ecdysozoa</taxon>
        <taxon>Arthropoda</taxon>
        <taxon>Hexapoda</taxon>
        <taxon>Insecta</taxon>
        <taxon>Pterygota</taxon>
        <taxon>Neoptera</taxon>
        <taxon>Endopterygota</taxon>
        <taxon>Hymenoptera</taxon>
        <taxon>Apocrita</taxon>
        <taxon>Aculeata</taxon>
        <taxon>Formicoidea</taxon>
        <taxon>Formicidae</taxon>
        <taxon>Myrmicinae</taxon>
        <taxon>Temnothorax</taxon>
    </lineage>
</organism>
<evidence type="ECO:0000313" key="2">
    <source>
        <dbReference type="Proteomes" id="UP000310200"/>
    </source>
</evidence>
<name>A0A4V3SB22_9HYME</name>
<dbReference type="AlphaFoldDB" id="A0A4V3SB22"/>
<dbReference type="Proteomes" id="UP000310200">
    <property type="component" value="Unassembled WGS sequence"/>
</dbReference>
<comment type="caution">
    <text evidence="1">The sequence shown here is derived from an EMBL/GenBank/DDBJ whole genome shotgun (WGS) entry which is preliminary data.</text>
</comment>
<reference evidence="1 2" key="1">
    <citation type="journal article" date="2019" name="Philos. Trans. R. Soc. Lond., B, Biol. Sci.">
        <title>Ant behaviour and brain gene expression of defending hosts depend on the ecological success of the intruding social parasite.</title>
        <authorList>
            <person name="Kaur R."/>
            <person name="Stoldt M."/>
            <person name="Jongepier E."/>
            <person name="Feldmeyer B."/>
            <person name="Menzel F."/>
            <person name="Bornberg-Bauer E."/>
            <person name="Foitzik S."/>
        </authorList>
    </citation>
    <scope>NUCLEOTIDE SEQUENCE [LARGE SCALE GENOMIC DNA]</scope>
    <source>
        <tissue evidence="1">Whole body</tissue>
    </source>
</reference>
<gene>
    <name evidence="1" type="ORF">DBV15_03169</name>
</gene>
<keyword evidence="2" id="KW-1185">Reference proteome</keyword>
<evidence type="ECO:0000313" key="1">
    <source>
        <dbReference type="EMBL" id="TGZ51244.1"/>
    </source>
</evidence>
<dbReference type="EMBL" id="QBLH01001744">
    <property type="protein sequence ID" value="TGZ51244.1"/>
    <property type="molecule type" value="Genomic_DNA"/>
</dbReference>
<accession>A0A4V3SB22</accession>
<protein>
    <submittedName>
        <fullName evidence="1">Uncharacterized protein</fullName>
    </submittedName>
</protein>
<proteinExistence type="predicted"/>
<sequence length="130" mass="14613">MFKSRRLNTYNSLKIICKYETPYDKSGGSRFRHAKPASGGDSGGPKCDLVEQFISHYLRQCGYLGAKGRVHSLKCATSLPRERRRGGGGGRGCERRCAGSPLVREEANRGWHRWTTHIRCTHLRRSSSST</sequence>